<reference evidence="6" key="1">
    <citation type="journal article" date="2013" name="Stand. Genomic Sci.">
        <title>Complete genome sequence of Desulfocapsa sulfexigens, a marine deltaproteobacterium specialized in disproportionating inorganic sulfur compounds.</title>
        <authorList>
            <person name="Finster K.W."/>
            <person name="Kjeldsen K.U."/>
            <person name="Kube M."/>
            <person name="Reinhardt R."/>
            <person name="Mussmann M."/>
            <person name="Amann R."/>
            <person name="Schreiber L."/>
        </authorList>
    </citation>
    <scope>NUCLEOTIDE SEQUENCE [LARGE SCALE GENOMIC DNA]</scope>
    <source>
        <strain evidence="6">DSM 10523 / SB164P1</strain>
    </source>
</reference>
<dbReference type="eggNOG" id="COG0204">
    <property type="taxonomic scope" value="Bacteria"/>
</dbReference>
<keyword evidence="2 5" id="KW-0808">Transferase</keyword>
<dbReference type="CDD" id="cd07989">
    <property type="entry name" value="LPLAT_AGPAT-like"/>
    <property type="match status" value="1"/>
</dbReference>
<dbReference type="EMBL" id="CP003985">
    <property type="protein sequence ID" value="AGF77317.1"/>
    <property type="molecule type" value="Genomic_DNA"/>
</dbReference>
<comment type="pathway">
    <text evidence="1">Lipid metabolism.</text>
</comment>
<gene>
    <name evidence="5" type="ordered locus">UWK_00739</name>
</gene>
<dbReference type="SMART" id="SM00563">
    <property type="entry name" value="PlsC"/>
    <property type="match status" value="1"/>
</dbReference>
<evidence type="ECO:0000313" key="5">
    <source>
        <dbReference type="EMBL" id="AGF77317.1"/>
    </source>
</evidence>
<evidence type="ECO:0000256" key="3">
    <source>
        <dbReference type="ARBA" id="ARBA00023315"/>
    </source>
</evidence>
<keyword evidence="3 5" id="KW-0012">Acyltransferase</keyword>
<dbReference type="HOGENOM" id="CLU_088175_0_0_7"/>
<dbReference type="STRING" id="1167006.UWK_00739"/>
<dbReference type="PANTHER" id="PTHR10434">
    <property type="entry name" value="1-ACYL-SN-GLYCEROL-3-PHOSPHATE ACYLTRANSFERASE"/>
    <property type="match status" value="1"/>
</dbReference>
<dbReference type="RefSeq" id="WP_015403013.1">
    <property type="nucleotide sequence ID" value="NC_020304.1"/>
</dbReference>
<evidence type="ECO:0000256" key="2">
    <source>
        <dbReference type="ARBA" id="ARBA00022679"/>
    </source>
</evidence>
<accession>M1P6H4</accession>
<organism evidence="5 6">
    <name type="scientific">Desulfocapsa sulfexigens (strain DSM 10523 / SB164P1)</name>
    <dbReference type="NCBI Taxonomy" id="1167006"/>
    <lineage>
        <taxon>Bacteria</taxon>
        <taxon>Pseudomonadati</taxon>
        <taxon>Thermodesulfobacteriota</taxon>
        <taxon>Desulfobulbia</taxon>
        <taxon>Desulfobulbales</taxon>
        <taxon>Desulfocapsaceae</taxon>
        <taxon>Desulfocapsa</taxon>
    </lineage>
</organism>
<dbReference type="SUPFAM" id="SSF69593">
    <property type="entry name" value="Glycerol-3-phosphate (1)-acyltransferase"/>
    <property type="match status" value="1"/>
</dbReference>
<proteinExistence type="predicted"/>
<evidence type="ECO:0000256" key="1">
    <source>
        <dbReference type="ARBA" id="ARBA00005189"/>
    </source>
</evidence>
<dbReference type="InterPro" id="IPR002123">
    <property type="entry name" value="Plipid/glycerol_acylTrfase"/>
</dbReference>
<dbReference type="OrthoDB" id="9809618at2"/>
<dbReference type="AlphaFoldDB" id="M1P6H4"/>
<dbReference type="Proteomes" id="UP000011721">
    <property type="component" value="Chromosome"/>
</dbReference>
<sequence>MEQLIYTNNRYHTPANATSFWGKLFPSFSFYMSFLANVYFSSRKAKQGNYDNAAWCQSSYKVLRALERTGLQVSIAGVEYLRGLDSPCVIVGNHVSMMDTVIVPAIVVQERPMTFIIKESLMEYPVFKHVMRSRNPIALSRKNAREDLKKVLSEGQKRLQQGISVAVFPQTTRGTDFDPKQFNTIGVKLALKAGVPVLPLALKTDAWTNGKIIKDLGRIRPEISTHFCFGPPITVEDKGKEAHRKVIEFISGKLKEWQ</sequence>
<name>M1P6H4_DESSD</name>
<protein>
    <submittedName>
        <fullName evidence="5">1-acyl-sn-glycerol-3-phosphate acyltransferase</fullName>
    </submittedName>
</protein>
<evidence type="ECO:0000313" key="6">
    <source>
        <dbReference type="Proteomes" id="UP000011721"/>
    </source>
</evidence>
<dbReference type="PANTHER" id="PTHR10434:SF40">
    <property type="entry name" value="1-ACYL-SN-GLYCEROL-3-PHOSPHATE ACYLTRANSFERASE"/>
    <property type="match status" value="1"/>
</dbReference>
<feature type="domain" description="Phospholipid/glycerol acyltransferase" evidence="4">
    <location>
        <begin position="88"/>
        <end position="205"/>
    </location>
</feature>
<keyword evidence="6" id="KW-1185">Reference proteome</keyword>
<evidence type="ECO:0000259" key="4">
    <source>
        <dbReference type="SMART" id="SM00563"/>
    </source>
</evidence>
<dbReference type="Pfam" id="PF01553">
    <property type="entry name" value="Acyltransferase"/>
    <property type="match status" value="1"/>
</dbReference>
<dbReference type="GO" id="GO:0003841">
    <property type="term" value="F:1-acylglycerol-3-phosphate O-acyltransferase activity"/>
    <property type="evidence" value="ECO:0007669"/>
    <property type="project" value="TreeGrafter"/>
</dbReference>
<dbReference type="KEGG" id="dsf:UWK_00739"/>
<dbReference type="PATRIC" id="fig|1167006.5.peg.837"/>
<dbReference type="GO" id="GO:0006654">
    <property type="term" value="P:phosphatidic acid biosynthetic process"/>
    <property type="evidence" value="ECO:0007669"/>
    <property type="project" value="TreeGrafter"/>
</dbReference>